<keyword evidence="2" id="KW-1185">Reference proteome</keyword>
<comment type="caution">
    <text evidence="1">The sequence shown here is derived from an EMBL/GenBank/DDBJ whole genome shotgun (WGS) entry which is preliminary data.</text>
</comment>
<dbReference type="AlphaFoldDB" id="A0AAV8UND5"/>
<dbReference type="Proteomes" id="UP001157974">
    <property type="component" value="Unassembled WGS sequence"/>
</dbReference>
<proteinExistence type="predicted"/>
<dbReference type="PANTHER" id="PTHR21530:SF0">
    <property type="entry name" value="TRAB FAMILY PROTEIN"/>
    <property type="match status" value="1"/>
</dbReference>
<accession>A0AAV8UND5</accession>
<dbReference type="InterPro" id="IPR046345">
    <property type="entry name" value="TraB_PrgY-like"/>
</dbReference>
<evidence type="ECO:0000313" key="2">
    <source>
        <dbReference type="Proteomes" id="UP001157974"/>
    </source>
</evidence>
<evidence type="ECO:0008006" key="3">
    <source>
        <dbReference type="Google" id="ProtNLM"/>
    </source>
</evidence>
<gene>
    <name evidence="1" type="ORF">NDN08_006989</name>
</gene>
<sequence length="347" mass="38508">METCGEEGKGNVNSFPMVSNSSSFVGLTKAWDKNRRERLRPLKCSADWRSLSDLLESGVLVHRKRRADYVERRVDGYVEPSDIFIVGTCHHSAKSAQDVTRVVNAIKPETVVVELCRSRSGMLYGQESEMGLSGERKEDFFGVLWRSLRLGGGGSLFAQFLLARAGRKDSGVDFRASQKAAKKVGAELVLGDRPIEITLKRALASLSLLDRLWFAIVLVRQIRDRQKLGSQVESTTMMQNVDSTLLLMSREYPQLYKPLVEERDMYLTWSLKRSKAVNGRKAVVGVVGAGHVPGILAAIDSDAGNNGSTLTFKDLVAVPDEPPLTQRIAKRLAIDTVLFLCLLQLLR</sequence>
<reference evidence="1 2" key="1">
    <citation type="journal article" date="2023" name="Nat. Commun.">
        <title>Origin of minicircular mitochondrial genomes in red algae.</title>
        <authorList>
            <person name="Lee Y."/>
            <person name="Cho C.H."/>
            <person name="Lee Y.M."/>
            <person name="Park S.I."/>
            <person name="Yang J.H."/>
            <person name="West J.A."/>
            <person name="Bhattacharya D."/>
            <person name="Yoon H.S."/>
        </authorList>
    </citation>
    <scope>NUCLEOTIDE SEQUENCE [LARGE SCALE GENOMIC DNA]</scope>
    <source>
        <strain evidence="1 2">CCMP1338</strain>
        <tissue evidence="1">Whole cell</tissue>
    </source>
</reference>
<dbReference type="PANTHER" id="PTHR21530">
    <property type="entry name" value="PHEROMONE SHUTDOWN PROTEIN"/>
    <property type="match status" value="1"/>
</dbReference>
<protein>
    <recommendedName>
        <fullName evidence="3">TraB domain-containing protein</fullName>
    </recommendedName>
</protein>
<dbReference type="Pfam" id="PF01963">
    <property type="entry name" value="TraB_PrgY_gumN"/>
    <property type="match status" value="1"/>
</dbReference>
<dbReference type="InterPro" id="IPR002816">
    <property type="entry name" value="TraB/PrgY/GumN_fam"/>
</dbReference>
<evidence type="ECO:0000313" key="1">
    <source>
        <dbReference type="EMBL" id="KAJ8902588.1"/>
    </source>
</evidence>
<name>A0AAV8UND5_9RHOD</name>
<dbReference type="CDD" id="cd14726">
    <property type="entry name" value="TraB_PrgY-like"/>
    <property type="match status" value="1"/>
</dbReference>
<dbReference type="EMBL" id="JAMWBK010000009">
    <property type="protein sequence ID" value="KAJ8902588.1"/>
    <property type="molecule type" value="Genomic_DNA"/>
</dbReference>
<organism evidence="1 2">
    <name type="scientific">Rhodosorus marinus</name>
    <dbReference type="NCBI Taxonomy" id="101924"/>
    <lineage>
        <taxon>Eukaryota</taxon>
        <taxon>Rhodophyta</taxon>
        <taxon>Stylonematophyceae</taxon>
        <taxon>Stylonematales</taxon>
        <taxon>Stylonemataceae</taxon>
        <taxon>Rhodosorus</taxon>
    </lineage>
</organism>